<sequence length="212" mass="24727">MNIICISDTHNFHDKLTLPIEGDLIIHAGDLTEAGTERELKDFFDWFSKLPYPYKICIAGNHDFYLENISKQELEELIPNNVIYLEDEAVNINGINFWGSPYTFTHHNWAFKKKQLEMETHWKKIPQQTNVLITHTPPKGVLDESNKEAEIGCPFLKEQITLKKPKFHIFGHLHENYGIVKLQQTTYINATSFIHNLSIPNPPIQIKFHKNY</sequence>
<dbReference type="STRING" id="579105.SAMN04488096_105251"/>
<name>A0A1M6ETP2_9FLAO</name>
<evidence type="ECO:0000259" key="1">
    <source>
        <dbReference type="Pfam" id="PF00149"/>
    </source>
</evidence>
<dbReference type="PANTHER" id="PTHR12905">
    <property type="entry name" value="METALLOPHOSPHOESTERASE"/>
    <property type="match status" value="1"/>
</dbReference>
<dbReference type="InterPro" id="IPR004843">
    <property type="entry name" value="Calcineurin-like_PHP"/>
</dbReference>
<accession>A0A1M6ETP2</accession>
<dbReference type="InterPro" id="IPR051693">
    <property type="entry name" value="UPF0046_metallophosphoest"/>
</dbReference>
<dbReference type="AlphaFoldDB" id="A0A1M6ETP2"/>
<proteinExistence type="predicted"/>
<dbReference type="Proteomes" id="UP000184225">
    <property type="component" value="Unassembled WGS sequence"/>
</dbReference>
<organism evidence="2 3">
    <name type="scientific">Mesonia phycicola</name>
    <dbReference type="NCBI Taxonomy" id="579105"/>
    <lineage>
        <taxon>Bacteria</taxon>
        <taxon>Pseudomonadati</taxon>
        <taxon>Bacteroidota</taxon>
        <taxon>Flavobacteriia</taxon>
        <taxon>Flavobacteriales</taxon>
        <taxon>Flavobacteriaceae</taxon>
        <taxon>Mesonia</taxon>
    </lineage>
</organism>
<evidence type="ECO:0000313" key="3">
    <source>
        <dbReference type="Proteomes" id="UP000184225"/>
    </source>
</evidence>
<reference evidence="2 3" key="1">
    <citation type="submission" date="2016-11" db="EMBL/GenBank/DDBJ databases">
        <authorList>
            <person name="Jaros S."/>
            <person name="Januszkiewicz K."/>
            <person name="Wedrychowicz H."/>
        </authorList>
    </citation>
    <scope>NUCLEOTIDE SEQUENCE [LARGE SCALE GENOMIC DNA]</scope>
    <source>
        <strain evidence="2 3">DSM 21425</strain>
    </source>
</reference>
<dbReference type="PANTHER" id="PTHR12905:SF0">
    <property type="entry name" value="CALCINEURIN-LIKE PHOSPHOESTERASE DOMAIN-CONTAINING PROTEIN"/>
    <property type="match status" value="1"/>
</dbReference>
<dbReference type="GO" id="GO:0016787">
    <property type="term" value="F:hydrolase activity"/>
    <property type="evidence" value="ECO:0007669"/>
    <property type="project" value="InterPro"/>
</dbReference>
<dbReference type="SUPFAM" id="SSF56300">
    <property type="entry name" value="Metallo-dependent phosphatases"/>
    <property type="match status" value="1"/>
</dbReference>
<evidence type="ECO:0000313" key="2">
    <source>
        <dbReference type="EMBL" id="SHI88768.1"/>
    </source>
</evidence>
<protein>
    <submittedName>
        <fullName evidence="2">Predicted phosphoesterase</fullName>
    </submittedName>
</protein>
<keyword evidence="3" id="KW-1185">Reference proteome</keyword>
<dbReference type="Pfam" id="PF00149">
    <property type="entry name" value="Metallophos"/>
    <property type="match status" value="1"/>
</dbReference>
<dbReference type="OrthoDB" id="332939at2"/>
<dbReference type="EMBL" id="FQYY01000005">
    <property type="protein sequence ID" value="SHI88768.1"/>
    <property type="molecule type" value="Genomic_DNA"/>
</dbReference>
<dbReference type="RefSeq" id="WP_073150726.1">
    <property type="nucleotide sequence ID" value="NZ_FQYY01000005.1"/>
</dbReference>
<feature type="domain" description="Calcineurin-like phosphoesterase" evidence="1">
    <location>
        <begin position="1"/>
        <end position="175"/>
    </location>
</feature>
<dbReference type="Gene3D" id="3.60.21.10">
    <property type="match status" value="1"/>
</dbReference>
<dbReference type="InterPro" id="IPR029052">
    <property type="entry name" value="Metallo-depent_PP-like"/>
</dbReference>
<gene>
    <name evidence="2" type="ORF">SAMN04488096_105251</name>
</gene>
<dbReference type="CDD" id="cd07379">
    <property type="entry name" value="MPP_239FB"/>
    <property type="match status" value="1"/>
</dbReference>